<gene>
    <name evidence="3" type="ORF">SAMN05660313_02848</name>
</gene>
<dbReference type="PROSITE" id="PS51257">
    <property type="entry name" value="PROKAR_LIPOPROTEIN"/>
    <property type="match status" value="1"/>
</dbReference>
<reference evidence="4" key="1">
    <citation type="submission" date="2016-11" db="EMBL/GenBank/DDBJ databases">
        <authorList>
            <person name="Varghese N."/>
            <person name="Submissions S."/>
        </authorList>
    </citation>
    <scope>NUCLEOTIDE SEQUENCE [LARGE SCALE GENOMIC DNA]</scope>
    <source>
        <strain evidence="4">DSM 24786</strain>
    </source>
</reference>
<keyword evidence="4" id="KW-1185">Reference proteome</keyword>
<dbReference type="Proteomes" id="UP000183257">
    <property type="component" value="Unassembled WGS sequence"/>
</dbReference>
<feature type="domain" description="DUF4296" evidence="2">
    <location>
        <begin position="25"/>
        <end position="107"/>
    </location>
</feature>
<dbReference type="RefSeq" id="WP_072304471.1">
    <property type="nucleotide sequence ID" value="NZ_FPIY01000004.1"/>
</dbReference>
<dbReference type="Pfam" id="PF14129">
    <property type="entry name" value="DUF4296"/>
    <property type="match status" value="1"/>
</dbReference>
<evidence type="ECO:0000256" key="1">
    <source>
        <dbReference type="SAM" id="MobiDB-lite"/>
    </source>
</evidence>
<accession>A0A1K1QPR4</accession>
<dbReference type="EMBL" id="FPIY01000004">
    <property type="protein sequence ID" value="SFW61619.1"/>
    <property type="molecule type" value="Genomic_DNA"/>
</dbReference>
<organism evidence="3 4">
    <name type="scientific">Cellulophaga fucicola</name>
    <dbReference type="NCBI Taxonomy" id="76595"/>
    <lineage>
        <taxon>Bacteria</taxon>
        <taxon>Pseudomonadati</taxon>
        <taxon>Bacteroidota</taxon>
        <taxon>Flavobacteriia</taxon>
        <taxon>Flavobacteriales</taxon>
        <taxon>Flavobacteriaceae</taxon>
        <taxon>Cellulophaga</taxon>
    </lineage>
</organism>
<name>A0A1K1QPR4_9FLAO</name>
<evidence type="ECO:0000313" key="4">
    <source>
        <dbReference type="Proteomes" id="UP000183257"/>
    </source>
</evidence>
<evidence type="ECO:0000259" key="2">
    <source>
        <dbReference type="Pfam" id="PF14129"/>
    </source>
</evidence>
<protein>
    <recommendedName>
        <fullName evidence="2">DUF4296 domain-containing protein</fullName>
    </recommendedName>
</protein>
<sequence>MKRFFSLFLVIATIASCAEKTIEEPENLIPESKMVDILYDLAIINAAKQTNSNVLVENNVRTMPYIFTKYKIDSVQFADSNTYYAADPIGYEGLYKEVQSKLDTIKKQFESKNLLKADSIAKSKEKKKPKTAPLKAPQK</sequence>
<dbReference type="AlphaFoldDB" id="A0A1K1QPR4"/>
<proteinExistence type="predicted"/>
<dbReference type="InterPro" id="IPR025381">
    <property type="entry name" value="DUF4296"/>
</dbReference>
<dbReference type="OrthoDB" id="1525222at2"/>
<feature type="region of interest" description="Disordered" evidence="1">
    <location>
        <begin position="120"/>
        <end position="139"/>
    </location>
</feature>
<dbReference type="STRING" id="76595.SAMN05660313_02848"/>
<evidence type="ECO:0000313" key="3">
    <source>
        <dbReference type="EMBL" id="SFW61619.1"/>
    </source>
</evidence>